<sequence length="292" mass="33236">MPRLREQLGLEGVTYNREWKELRTFIDKTTPSYIDLTRLKGPISRQRHQASIELIAQKVCTAFASLFSNPKTGKGIRVLLENYIITTGNEVRHRRKLTGEKHHGKPHGGETRDPPPHSTHRTPSTQQHIETAPVRGRGYRADQGDPTNSHGGGYRHHSHHEKMKVEPEPVAIEPSPPPPQVKLRYPPIPGLSTSDSEDELTLKPNRHKVNVEHEGIHDFLASCKPCLTHLYPYLVGYGCTDTDYLKVMSEWSDSDLQAVFENVKTVKVVNAKPVKPMDWDILRHFIRKLKVL</sequence>
<accession>A0ACD3A8Y9</accession>
<reference evidence="1 2" key="1">
    <citation type="journal article" date="2019" name="Nat. Ecol. Evol.">
        <title>Megaphylogeny resolves global patterns of mushroom evolution.</title>
        <authorList>
            <person name="Varga T."/>
            <person name="Krizsan K."/>
            <person name="Foldi C."/>
            <person name="Dima B."/>
            <person name="Sanchez-Garcia M."/>
            <person name="Sanchez-Ramirez S."/>
            <person name="Szollosi G.J."/>
            <person name="Szarkandi J.G."/>
            <person name="Papp V."/>
            <person name="Albert L."/>
            <person name="Andreopoulos W."/>
            <person name="Angelini C."/>
            <person name="Antonin V."/>
            <person name="Barry K.W."/>
            <person name="Bougher N.L."/>
            <person name="Buchanan P."/>
            <person name="Buyck B."/>
            <person name="Bense V."/>
            <person name="Catcheside P."/>
            <person name="Chovatia M."/>
            <person name="Cooper J."/>
            <person name="Damon W."/>
            <person name="Desjardin D."/>
            <person name="Finy P."/>
            <person name="Geml J."/>
            <person name="Haridas S."/>
            <person name="Hughes K."/>
            <person name="Justo A."/>
            <person name="Karasinski D."/>
            <person name="Kautmanova I."/>
            <person name="Kiss B."/>
            <person name="Kocsube S."/>
            <person name="Kotiranta H."/>
            <person name="LaButti K.M."/>
            <person name="Lechner B.E."/>
            <person name="Liimatainen K."/>
            <person name="Lipzen A."/>
            <person name="Lukacs Z."/>
            <person name="Mihaltcheva S."/>
            <person name="Morgado L.N."/>
            <person name="Niskanen T."/>
            <person name="Noordeloos M.E."/>
            <person name="Ohm R.A."/>
            <person name="Ortiz-Santana B."/>
            <person name="Ovrebo C."/>
            <person name="Racz N."/>
            <person name="Riley R."/>
            <person name="Savchenko A."/>
            <person name="Shiryaev A."/>
            <person name="Soop K."/>
            <person name="Spirin V."/>
            <person name="Szebenyi C."/>
            <person name="Tomsovsky M."/>
            <person name="Tulloss R.E."/>
            <person name="Uehling J."/>
            <person name="Grigoriev I.V."/>
            <person name="Vagvolgyi C."/>
            <person name="Papp T."/>
            <person name="Martin F.M."/>
            <person name="Miettinen O."/>
            <person name="Hibbett D.S."/>
            <person name="Nagy L.G."/>
        </authorList>
    </citation>
    <scope>NUCLEOTIDE SEQUENCE [LARGE SCALE GENOMIC DNA]</scope>
    <source>
        <strain evidence="1 2">NL-1719</strain>
    </source>
</reference>
<protein>
    <submittedName>
        <fullName evidence="1">Uncharacterized protein</fullName>
    </submittedName>
</protein>
<dbReference type="Proteomes" id="UP000308600">
    <property type="component" value="Unassembled WGS sequence"/>
</dbReference>
<evidence type="ECO:0000313" key="1">
    <source>
        <dbReference type="EMBL" id="TFK62145.1"/>
    </source>
</evidence>
<organism evidence="1 2">
    <name type="scientific">Pluteus cervinus</name>
    <dbReference type="NCBI Taxonomy" id="181527"/>
    <lineage>
        <taxon>Eukaryota</taxon>
        <taxon>Fungi</taxon>
        <taxon>Dikarya</taxon>
        <taxon>Basidiomycota</taxon>
        <taxon>Agaricomycotina</taxon>
        <taxon>Agaricomycetes</taxon>
        <taxon>Agaricomycetidae</taxon>
        <taxon>Agaricales</taxon>
        <taxon>Pluteineae</taxon>
        <taxon>Pluteaceae</taxon>
        <taxon>Pluteus</taxon>
    </lineage>
</organism>
<proteinExistence type="predicted"/>
<name>A0ACD3A8Y9_9AGAR</name>
<dbReference type="EMBL" id="ML208602">
    <property type="protein sequence ID" value="TFK62145.1"/>
    <property type="molecule type" value="Genomic_DNA"/>
</dbReference>
<evidence type="ECO:0000313" key="2">
    <source>
        <dbReference type="Proteomes" id="UP000308600"/>
    </source>
</evidence>
<keyword evidence="2" id="KW-1185">Reference proteome</keyword>
<gene>
    <name evidence="1" type="ORF">BDN72DRAFT_405124</name>
</gene>